<reference evidence="3" key="1">
    <citation type="submission" date="2023-05" db="EMBL/GenBank/DDBJ databases">
        <title>Comparative genomics of Bacillaceae isolates and their secondary metabolite potential.</title>
        <authorList>
            <person name="Song L."/>
            <person name="Nielsen L.J."/>
            <person name="Mohite O."/>
            <person name="Xu X."/>
            <person name="Weber T."/>
            <person name="Kovacs A.T."/>
        </authorList>
    </citation>
    <scope>NUCLEOTIDE SEQUENCE</scope>
    <source>
        <strain evidence="3">XLM17</strain>
    </source>
</reference>
<sequence>MKHSIAGSFYRIAYGEHGDQFGDLRVPEGIGPFPVAIVIHGGFWREKLKLDQMDQFSEALTAQGIATWNIEYRRVGQEGGGWPGTFLDASQATDFLQTINESYPIDLNRVVTIGHSAGGHLALWLAGRHRLPQTSILRRNDKPLGLKGAISLAGVCDLKLMYEVHQLRELASGKNENPTRDLIGGDPSDFQSRYTEGSPITLLPTGIPMTLIHGSLDINVPVGITEEFEKAAKAAGDDVTVHLISSAEHFKIVNPGTTEWQKVLNATLKLLN</sequence>
<dbReference type="Pfam" id="PF20434">
    <property type="entry name" value="BD-FAE"/>
    <property type="match status" value="1"/>
</dbReference>
<dbReference type="AlphaFoldDB" id="A0AA95SAT7"/>
<dbReference type="InterPro" id="IPR029058">
    <property type="entry name" value="AB_hydrolase_fold"/>
</dbReference>
<organism evidence="3 4">
    <name type="scientific">Neobacillus novalis</name>
    <dbReference type="NCBI Taxonomy" id="220687"/>
    <lineage>
        <taxon>Bacteria</taxon>
        <taxon>Bacillati</taxon>
        <taxon>Bacillota</taxon>
        <taxon>Bacilli</taxon>
        <taxon>Bacillales</taxon>
        <taxon>Bacillaceae</taxon>
        <taxon>Neobacillus</taxon>
    </lineage>
</organism>
<accession>A0AA95SAT7</accession>
<dbReference type="SUPFAM" id="SSF53474">
    <property type="entry name" value="alpha/beta-Hydrolases"/>
    <property type="match status" value="1"/>
</dbReference>
<evidence type="ECO:0000313" key="4">
    <source>
        <dbReference type="Proteomes" id="UP001178288"/>
    </source>
</evidence>
<keyword evidence="4" id="KW-1185">Reference proteome</keyword>
<dbReference type="Gene3D" id="3.40.50.1820">
    <property type="entry name" value="alpha/beta hydrolase"/>
    <property type="match status" value="1"/>
</dbReference>
<dbReference type="GO" id="GO:0016787">
    <property type="term" value="F:hydrolase activity"/>
    <property type="evidence" value="ECO:0007669"/>
    <property type="project" value="UniProtKB-KW"/>
</dbReference>
<feature type="domain" description="BD-FAE-like" evidence="2">
    <location>
        <begin position="30"/>
        <end position="229"/>
    </location>
</feature>
<dbReference type="InterPro" id="IPR050300">
    <property type="entry name" value="GDXG_lipolytic_enzyme"/>
</dbReference>
<dbReference type="RefSeq" id="WP_066092797.1">
    <property type="nucleotide sequence ID" value="NZ_CP126114.1"/>
</dbReference>
<evidence type="ECO:0000259" key="2">
    <source>
        <dbReference type="Pfam" id="PF20434"/>
    </source>
</evidence>
<keyword evidence="1 3" id="KW-0378">Hydrolase</keyword>
<dbReference type="Proteomes" id="UP001178288">
    <property type="component" value="Chromosome"/>
</dbReference>
<protein>
    <submittedName>
        <fullName evidence="3">Alpha/beta hydrolase</fullName>
    </submittedName>
</protein>
<evidence type="ECO:0000313" key="3">
    <source>
        <dbReference type="EMBL" id="WHY85784.1"/>
    </source>
</evidence>
<dbReference type="EMBL" id="CP126114">
    <property type="protein sequence ID" value="WHY85784.1"/>
    <property type="molecule type" value="Genomic_DNA"/>
</dbReference>
<dbReference type="PANTHER" id="PTHR48081">
    <property type="entry name" value="AB HYDROLASE SUPERFAMILY PROTEIN C4A8.06C"/>
    <property type="match status" value="1"/>
</dbReference>
<evidence type="ECO:0000256" key="1">
    <source>
        <dbReference type="ARBA" id="ARBA00022801"/>
    </source>
</evidence>
<gene>
    <name evidence="3" type="ORF">QNH39_24800</name>
</gene>
<dbReference type="KEGG" id="nnv:QNH39_24800"/>
<proteinExistence type="predicted"/>
<name>A0AA95SAT7_9BACI</name>
<dbReference type="InterPro" id="IPR049492">
    <property type="entry name" value="BD-FAE-like_dom"/>
</dbReference>